<keyword evidence="4" id="KW-0677">Repeat</keyword>
<dbReference type="InterPro" id="IPR046995">
    <property type="entry name" value="RGS10/12/14-like"/>
</dbReference>
<evidence type="ECO:0000259" key="6">
    <source>
        <dbReference type="PROSITE" id="PS01179"/>
    </source>
</evidence>
<dbReference type="GO" id="GO:0005737">
    <property type="term" value="C:cytoplasm"/>
    <property type="evidence" value="ECO:0007669"/>
    <property type="project" value="UniProtKB-SubCell"/>
</dbReference>
<dbReference type="InterPro" id="IPR036305">
    <property type="entry name" value="RGS_sf"/>
</dbReference>
<feature type="region of interest" description="Disordered" evidence="5">
    <location>
        <begin position="107"/>
        <end position="127"/>
    </location>
</feature>
<dbReference type="Pfam" id="PF00595">
    <property type="entry name" value="PDZ"/>
    <property type="match status" value="1"/>
</dbReference>
<dbReference type="PROSITE" id="PS50132">
    <property type="entry name" value="RGS"/>
    <property type="match status" value="1"/>
</dbReference>
<dbReference type="SMART" id="SM00390">
    <property type="entry name" value="GoLoco"/>
    <property type="match status" value="1"/>
</dbReference>
<dbReference type="SMART" id="SM00455">
    <property type="entry name" value="RBD"/>
    <property type="match status" value="2"/>
</dbReference>
<dbReference type="PANTHER" id="PTHR45945">
    <property type="entry name" value="REGULATOR OF G-PROTEIN SIGNALING LOCO"/>
    <property type="match status" value="1"/>
</dbReference>
<evidence type="ECO:0000256" key="1">
    <source>
        <dbReference type="ARBA" id="ARBA00004496"/>
    </source>
</evidence>
<evidence type="ECO:0000256" key="5">
    <source>
        <dbReference type="SAM" id="MobiDB-lite"/>
    </source>
</evidence>
<reference evidence="10 11" key="1">
    <citation type="submission" date="2019-08" db="EMBL/GenBank/DDBJ databases">
        <title>The genome of the soybean aphid Biotype 1, its phylome, world population structure and adaptation to the North American continent.</title>
        <authorList>
            <person name="Giordano R."/>
            <person name="Donthu R.K."/>
            <person name="Hernandez A.G."/>
            <person name="Wright C.L."/>
            <person name="Zimin A.V."/>
        </authorList>
    </citation>
    <scope>NUCLEOTIDE SEQUENCE [LARGE SCALE GENOMIC DNA]</scope>
    <source>
        <tissue evidence="10">Whole aphids</tissue>
    </source>
</reference>
<dbReference type="PROSITE" id="PS50877">
    <property type="entry name" value="GOLOCO"/>
    <property type="match status" value="1"/>
</dbReference>
<dbReference type="InterPro" id="IPR001478">
    <property type="entry name" value="PDZ"/>
</dbReference>
<dbReference type="SUPFAM" id="SSF48097">
    <property type="entry name" value="Regulator of G-protein signaling, RGS"/>
    <property type="match status" value="1"/>
</dbReference>
<feature type="domain" description="PID" evidence="6">
    <location>
        <begin position="169"/>
        <end position="269"/>
    </location>
</feature>
<dbReference type="GO" id="GO:0005886">
    <property type="term" value="C:plasma membrane"/>
    <property type="evidence" value="ECO:0007669"/>
    <property type="project" value="TreeGrafter"/>
</dbReference>
<evidence type="ECO:0000313" key="11">
    <source>
        <dbReference type="Proteomes" id="UP000475862"/>
    </source>
</evidence>
<dbReference type="PRINTS" id="PR01301">
    <property type="entry name" value="RGSPROTEIN"/>
</dbReference>
<evidence type="ECO:0000256" key="2">
    <source>
        <dbReference type="ARBA" id="ARBA00022468"/>
    </source>
</evidence>
<dbReference type="GO" id="GO:0005634">
    <property type="term" value="C:nucleus"/>
    <property type="evidence" value="ECO:0007669"/>
    <property type="project" value="TreeGrafter"/>
</dbReference>
<dbReference type="SUPFAM" id="SSF54236">
    <property type="entry name" value="Ubiquitin-like"/>
    <property type="match status" value="2"/>
</dbReference>
<feature type="domain" description="PDZ" evidence="7">
    <location>
        <begin position="17"/>
        <end position="94"/>
    </location>
</feature>
<evidence type="ECO:0000259" key="9">
    <source>
        <dbReference type="PROSITE" id="PS50898"/>
    </source>
</evidence>
<protein>
    <recommendedName>
        <fullName evidence="12">Regulator of G-protein signaling loco</fullName>
    </recommendedName>
</protein>
<dbReference type="InterPro" id="IPR011993">
    <property type="entry name" value="PH-like_dom_sf"/>
</dbReference>
<dbReference type="CDD" id="cd06710">
    <property type="entry name" value="PDZ_RGS12-like"/>
    <property type="match status" value="1"/>
</dbReference>
<dbReference type="InterPro" id="IPR036034">
    <property type="entry name" value="PDZ_sf"/>
</dbReference>
<evidence type="ECO:0000259" key="8">
    <source>
        <dbReference type="PROSITE" id="PS50132"/>
    </source>
</evidence>
<dbReference type="Proteomes" id="UP000475862">
    <property type="component" value="Unassembled WGS sequence"/>
</dbReference>
<dbReference type="InterPro" id="IPR044926">
    <property type="entry name" value="RGS_subdomain_2"/>
</dbReference>
<feature type="domain" description="RBD" evidence="9">
    <location>
        <begin position="722"/>
        <end position="793"/>
    </location>
</feature>
<dbReference type="Gene3D" id="2.30.29.30">
    <property type="entry name" value="Pleckstrin-homology domain (PH domain)/Phosphotyrosine-binding domain (PTB)"/>
    <property type="match status" value="1"/>
</dbReference>
<dbReference type="SUPFAM" id="SSF50156">
    <property type="entry name" value="PDZ domain-like"/>
    <property type="match status" value="1"/>
</dbReference>
<dbReference type="Gene3D" id="1.10.196.10">
    <property type="match status" value="1"/>
</dbReference>
<dbReference type="Pfam" id="PF00615">
    <property type="entry name" value="RGS"/>
    <property type="match status" value="1"/>
</dbReference>
<dbReference type="GO" id="GO:0005096">
    <property type="term" value="F:GTPase activator activity"/>
    <property type="evidence" value="ECO:0007669"/>
    <property type="project" value="UniProtKB-KW"/>
</dbReference>
<dbReference type="Gene3D" id="3.10.20.90">
    <property type="entry name" value="Phosphatidylinositol 3-kinase Catalytic Subunit, Chain A, domain 1"/>
    <property type="match status" value="2"/>
</dbReference>
<sequence length="1198" mass="135705">MHPVRRRKKRPNYGVRMVEVKRGKNGFGFTISGQQPCILSCIVPGSPADQAGLRAGDYLVAVSNHNVSKLLHDDVVQLIGGCQSALRLQIAENYYSDSSDEEFKNELGRQRPKYPHKSRPALTPINVNKMRNDDPNYGIEFAHVSKPCNRNNNNCSIYDKEAVAIYNFQIVVRYLGSIEMPCIPAGSRLQVVKSCIKRLKAEKRSHAAVLMTGYGSSLCLQNNAGVTLAVYPGSRVMFCAASSDENSKYFGVVTISSIDDEPSNSCHVFAVDPVSHEDHCAQANSFKITCVRDSNGVCTQFPPNCDQVVVAIEKYYKNDANRISVVGNSPHPSHDSTTTTTSNSDSGIGYKDYCGMQTDRILMVDVQNQCLHIQQVGEMATHCVDCSDSITPKDTAVERGPRSRSPLSTSSVDLVFSQLGPDYTILSRSPGPRRSKSESSVQHENNSCEGMSLGSSYRSQEILLSDVKTKSNTEFDCLRYPLVTQSLEDFKTNDEDCIVNIWGSLQNIKEGTEDFIPETDGLYNNSKTSQAQDWTLSFERVLQDPITSQNFAEFLKKEFSAENLYFWTACERYHSTIDQELRCAIARDIYAKHLACDAIEPVNVDSKASNLTIEQIEEADPNLFLQAQKQVFNLMKFDSYPRFVKSDLYKMCLVEQIADHLPFSEQDTTTFKSAECSSKKINDIEETTNTSTIDYHVNTGSRRKSLLSWRRQSTVQPPLTSGLCRVTLPDQSSTVLHVTPDITVQVLIQRLFDKRGYPYKHFKVKIQSNNEQIIDLNGSSCVLDGLDVKVEPRIWFRLDLPDRKTINVDCKIDSTVGQEIGPILSSYGYKTELVTLCSISENEVIDPDMDVSLVESRRIQVLTRSSMTSFAQNTTLKNGQDSDNLDDLTNQVFEDLLQNKNPELIKLPSDQGSIKSEEWGSEQSSSLISRFLRRDSIFHEKQRKIKKTCKSQFAIHDQQINSTEKKQTLSKLPPLIAKLKPITKIQNDKQSESDALYEGLKRAQRSRLEDQRGTEINFEMPDFLKNKENNTIDTNKKHRKSIRLTERNGENRDSARFYKSLDDGEFKRPNPIADDRSKFIRHLPPPLPPKPKNLTNDLQIKKKVDTKTKKPVIIVEWILIHLAELLRQLLFLLQHLIDVLLELVLWGASNRGLFFHESATFHIDLQYAFQILHILRHLWQSHHFQKLSVQNGRRNKIG</sequence>
<evidence type="ECO:0000256" key="3">
    <source>
        <dbReference type="ARBA" id="ARBA00022490"/>
    </source>
</evidence>
<dbReference type="PROSITE" id="PS50106">
    <property type="entry name" value="PDZ"/>
    <property type="match status" value="1"/>
</dbReference>
<keyword evidence="2" id="KW-0343">GTPase activation</keyword>
<dbReference type="AlphaFoldDB" id="A0A6G0TDG6"/>
<gene>
    <name evidence="10" type="ORF">AGLY_011806</name>
</gene>
<dbReference type="GO" id="GO:0007165">
    <property type="term" value="P:signal transduction"/>
    <property type="evidence" value="ECO:0007669"/>
    <property type="project" value="InterPro"/>
</dbReference>
<proteinExistence type="predicted"/>
<dbReference type="FunFam" id="1.10.167.10:FF:000001">
    <property type="entry name" value="Putative regulator of g-protein signaling 12"/>
    <property type="match status" value="1"/>
</dbReference>
<dbReference type="InterPro" id="IPR029071">
    <property type="entry name" value="Ubiquitin-like_domsf"/>
</dbReference>
<evidence type="ECO:0000313" key="10">
    <source>
        <dbReference type="EMBL" id="KAE9529710.1"/>
    </source>
</evidence>
<feature type="compositionally biased region" description="Basic residues" evidence="5">
    <location>
        <begin position="110"/>
        <end position="119"/>
    </location>
</feature>
<feature type="region of interest" description="Disordered" evidence="5">
    <location>
        <begin position="424"/>
        <end position="450"/>
    </location>
</feature>
<comment type="caution">
    <text evidence="10">The sequence shown here is derived from an EMBL/GenBank/DDBJ whole genome shotgun (WGS) entry which is preliminary data.</text>
</comment>
<dbReference type="InterPro" id="IPR003116">
    <property type="entry name" value="RBD_dom"/>
</dbReference>
<dbReference type="CDD" id="cd01817">
    <property type="entry name" value="RBD1_RGS12_like"/>
    <property type="match status" value="1"/>
</dbReference>
<dbReference type="EMBL" id="VYZN01000044">
    <property type="protein sequence ID" value="KAE9529710.1"/>
    <property type="molecule type" value="Genomic_DNA"/>
</dbReference>
<dbReference type="InterPro" id="IPR003109">
    <property type="entry name" value="GoLoco_motif"/>
</dbReference>
<dbReference type="GO" id="GO:0048699">
    <property type="term" value="P:generation of neurons"/>
    <property type="evidence" value="ECO:0007669"/>
    <property type="project" value="UniProtKB-ARBA"/>
</dbReference>
<dbReference type="PROSITE" id="PS50898">
    <property type="entry name" value="RBD"/>
    <property type="match status" value="1"/>
</dbReference>
<dbReference type="InterPro" id="IPR006020">
    <property type="entry name" value="PTB/PI_dom"/>
</dbReference>
<feature type="domain" description="RGS" evidence="8">
    <location>
        <begin position="537"/>
        <end position="653"/>
    </location>
</feature>
<organism evidence="10 11">
    <name type="scientific">Aphis glycines</name>
    <name type="common">Soybean aphid</name>
    <dbReference type="NCBI Taxonomy" id="307491"/>
    <lineage>
        <taxon>Eukaryota</taxon>
        <taxon>Metazoa</taxon>
        <taxon>Ecdysozoa</taxon>
        <taxon>Arthropoda</taxon>
        <taxon>Hexapoda</taxon>
        <taxon>Insecta</taxon>
        <taxon>Pterygota</taxon>
        <taxon>Neoptera</taxon>
        <taxon>Paraneoptera</taxon>
        <taxon>Hemiptera</taxon>
        <taxon>Sternorrhyncha</taxon>
        <taxon>Aphidomorpha</taxon>
        <taxon>Aphidoidea</taxon>
        <taxon>Aphididae</taxon>
        <taxon>Aphidini</taxon>
        <taxon>Aphis</taxon>
        <taxon>Aphis</taxon>
    </lineage>
</organism>
<keyword evidence="11" id="KW-1185">Reference proteome</keyword>
<accession>A0A6G0TDG6</accession>
<dbReference type="PANTHER" id="PTHR45945:SF3">
    <property type="entry name" value="REGULATOR OF G-PROTEIN SIGNALING LOCO"/>
    <property type="match status" value="1"/>
</dbReference>
<dbReference type="PROSITE" id="PS01179">
    <property type="entry name" value="PID"/>
    <property type="match status" value="1"/>
</dbReference>
<dbReference type="Pfam" id="PF00640">
    <property type="entry name" value="PID"/>
    <property type="match status" value="1"/>
</dbReference>
<dbReference type="SUPFAM" id="SSF50729">
    <property type="entry name" value="PH domain-like"/>
    <property type="match status" value="1"/>
</dbReference>
<dbReference type="InterPro" id="IPR024066">
    <property type="entry name" value="RGS_subdom1/3"/>
</dbReference>
<evidence type="ECO:0000259" key="7">
    <source>
        <dbReference type="PROSITE" id="PS50106"/>
    </source>
</evidence>
<evidence type="ECO:0000256" key="4">
    <source>
        <dbReference type="ARBA" id="ARBA00022737"/>
    </source>
</evidence>
<dbReference type="InterPro" id="IPR016137">
    <property type="entry name" value="RGS"/>
</dbReference>
<comment type="subcellular location">
    <subcellularLocation>
        <location evidence="1">Cytoplasm</location>
    </subcellularLocation>
</comment>
<dbReference type="SMART" id="SM00228">
    <property type="entry name" value="PDZ"/>
    <property type="match status" value="1"/>
</dbReference>
<dbReference type="SMART" id="SM00315">
    <property type="entry name" value="RGS"/>
    <property type="match status" value="1"/>
</dbReference>
<keyword evidence="3" id="KW-0963">Cytoplasm</keyword>
<feature type="compositionally biased region" description="Polar residues" evidence="5">
    <location>
        <begin position="438"/>
        <end position="450"/>
    </location>
</feature>
<dbReference type="Gene3D" id="2.30.42.10">
    <property type="match status" value="1"/>
</dbReference>
<dbReference type="Pfam" id="PF02196">
    <property type="entry name" value="RBD"/>
    <property type="match status" value="1"/>
</dbReference>
<name>A0A6G0TDG6_APHGL</name>
<dbReference type="GO" id="GO:0008277">
    <property type="term" value="P:regulation of G protein-coupled receptor signaling pathway"/>
    <property type="evidence" value="ECO:0007669"/>
    <property type="project" value="TreeGrafter"/>
</dbReference>
<dbReference type="OrthoDB" id="196547at2759"/>
<evidence type="ECO:0008006" key="12">
    <source>
        <dbReference type="Google" id="ProtNLM"/>
    </source>
</evidence>
<dbReference type="Gene3D" id="1.10.167.10">
    <property type="entry name" value="Regulator of G-protein Signalling 4, domain 2"/>
    <property type="match status" value="1"/>
</dbReference>